<evidence type="ECO:0000256" key="1">
    <source>
        <dbReference type="SAM" id="MobiDB-lite"/>
    </source>
</evidence>
<feature type="compositionally biased region" description="Low complexity" evidence="1">
    <location>
        <begin position="113"/>
        <end position="130"/>
    </location>
</feature>
<dbReference type="Proteomes" id="UP000606786">
    <property type="component" value="Unassembled WGS sequence"/>
</dbReference>
<keyword evidence="4" id="KW-1185">Reference proteome</keyword>
<proteinExistence type="predicted"/>
<feature type="chain" id="PRO_5032520031" evidence="2">
    <location>
        <begin position="32"/>
        <end position="324"/>
    </location>
</feature>
<evidence type="ECO:0000313" key="4">
    <source>
        <dbReference type="Proteomes" id="UP000606786"/>
    </source>
</evidence>
<name>A0A811UM02_CERCA</name>
<evidence type="ECO:0000313" key="3">
    <source>
        <dbReference type="EMBL" id="CAD6998795.1"/>
    </source>
</evidence>
<reference evidence="3" key="1">
    <citation type="submission" date="2020-11" db="EMBL/GenBank/DDBJ databases">
        <authorList>
            <person name="Whitehead M."/>
        </authorList>
    </citation>
    <scope>NUCLEOTIDE SEQUENCE</scope>
    <source>
        <strain evidence="3">EGII</strain>
    </source>
</reference>
<organism evidence="3 4">
    <name type="scientific">Ceratitis capitata</name>
    <name type="common">Mediterranean fruit fly</name>
    <name type="synonym">Tephritis capitata</name>
    <dbReference type="NCBI Taxonomy" id="7213"/>
    <lineage>
        <taxon>Eukaryota</taxon>
        <taxon>Metazoa</taxon>
        <taxon>Ecdysozoa</taxon>
        <taxon>Arthropoda</taxon>
        <taxon>Hexapoda</taxon>
        <taxon>Insecta</taxon>
        <taxon>Pterygota</taxon>
        <taxon>Neoptera</taxon>
        <taxon>Endopterygota</taxon>
        <taxon>Diptera</taxon>
        <taxon>Brachycera</taxon>
        <taxon>Muscomorpha</taxon>
        <taxon>Tephritoidea</taxon>
        <taxon>Tephritidae</taxon>
        <taxon>Ceratitis</taxon>
        <taxon>Ceratitis</taxon>
    </lineage>
</organism>
<evidence type="ECO:0000256" key="2">
    <source>
        <dbReference type="SAM" id="SignalP"/>
    </source>
</evidence>
<feature type="signal peptide" evidence="2">
    <location>
        <begin position="1"/>
        <end position="31"/>
    </location>
</feature>
<dbReference type="EMBL" id="CAJHJT010000012">
    <property type="protein sequence ID" value="CAD6998795.1"/>
    <property type="molecule type" value="Genomic_DNA"/>
</dbReference>
<gene>
    <name evidence="3" type="ORF">CCAP1982_LOCUS7349</name>
</gene>
<accession>A0A811UM02</accession>
<sequence>MKSLELVQWRVAGGLYLALLLFLLKAKAANGQPVDDELSANNADAKVSYDQRQNGKYNIRINIKDVAIIEMDGNGFGDENFSDDDYYYDEEDLTVKPLKLTTPSKVTSTNVETSTANSPPTASTSTTQATSMPMRLEELIHTSSILPATSADQSSSNQLSNIGPWQAIARETTVESTAASATSEPRFNYSPASRLISALEMKLRPKISWDSRKTAFTPTSYYPKHSSVEENWPRLSTPSEALNKEALLTSSPHYNEYKVSPFGIPQIKKPRGRFPHCRTNQYRDVNGSCRNKRSASFLKNYSTSLQPYRSHSSKNLQMSKQKMK</sequence>
<comment type="caution">
    <text evidence="3">The sequence shown here is derived from an EMBL/GenBank/DDBJ whole genome shotgun (WGS) entry which is preliminary data.</text>
</comment>
<dbReference type="AlphaFoldDB" id="A0A811UM02"/>
<dbReference type="OrthoDB" id="8007968at2759"/>
<feature type="region of interest" description="Disordered" evidence="1">
    <location>
        <begin position="104"/>
        <end position="130"/>
    </location>
</feature>
<keyword evidence="2" id="KW-0732">Signal</keyword>
<protein>
    <submittedName>
        <fullName evidence="3">(Mediterranean fruit fly) hypothetical protein</fullName>
    </submittedName>
</protein>